<dbReference type="Proteomes" id="UP000199071">
    <property type="component" value="Unassembled WGS sequence"/>
</dbReference>
<sequence>MEGLILFAVSISTLGAIYAMLCLSLNLESGNGPLWDLGIVSFFGIGAYTYTLLTADPALEQQSFLLGLGLPMWIGAIGAAAGGGIAAWLIGLPTLRLKREYFLIATLAFAEIIRQVFANENWLTNGVAGIYGLRQPFKSYFDAADYSYVLLALTLCGLAFTWYVTRRIIASPFGRACKALRENEPLAITAGIDPQKTSIRLFMISGALSGFAGMFYVWYNTLIIPGQFVADLTFFIWAALIIGGIGNQRGALVGGFIFIFLHDSLRFLQVSGEMAVAFTSLRTALIGLALILILRFRPEGIFAERPVRFDLPALKREARDA</sequence>
<keyword evidence="3 6" id="KW-0812">Transmembrane</keyword>
<evidence type="ECO:0000256" key="3">
    <source>
        <dbReference type="ARBA" id="ARBA00022692"/>
    </source>
</evidence>
<dbReference type="PANTHER" id="PTHR30482:SF10">
    <property type="entry name" value="HIGH-AFFINITY BRANCHED-CHAIN AMINO ACID TRANSPORT PROTEIN BRAE"/>
    <property type="match status" value="1"/>
</dbReference>
<dbReference type="InterPro" id="IPR043428">
    <property type="entry name" value="LivM-like"/>
</dbReference>
<dbReference type="CDD" id="cd06581">
    <property type="entry name" value="TM_PBP1_LivM_like"/>
    <property type="match status" value="1"/>
</dbReference>
<dbReference type="OrthoDB" id="9814461at2"/>
<feature type="transmembrane region" description="Helical" evidence="6">
    <location>
        <begin position="34"/>
        <end position="53"/>
    </location>
</feature>
<dbReference type="InterPro" id="IPR001851">
    <property type="entry name" value="ABC_transp_permease"/>
</dbReference>
<dbReference type="GO" id="GO:0015658">
    <property type="term" value="F:branched-chain amino acid transmembrane transporter activity"/>
    <property type="evidence" value="ECO:0007669"/>
    <property type="project" value="InterPro"/>
</dbReference>
<comment type="subcellular location">
    <subcellularLocation>
        <location evidence="1">Cell membrane</location>
        <topology evidence="1">Multi-pass membrane protein</topology>
    </subcellularLocation>
</comment>
<dbReference type="Pfam" id="PF02653">
    <property type="entry name" value="BPD_transp_2"/>
    <property type="match status" value="1"/>
</dbReference>
<accession>A0A1G6DKS7</accession>
<evidence type="ECO:0000256" key="4">
    <source>
        <dbReference type="ARBA" id="ARBA00022989"/>
    </source>
</evidence>
<feature type="transmembrane region" description="Helical" evidence="6">
    <location>
        <begin position="65"/>
        <end position="89"/>
    </location>
</feature>
<evidence type="ECO:0000313" key="8">
    <source>
        <dbReference type="Proteomes" id="UP000199071"/>
    </source>
</evidence>
<feature type="transmembrane region" description="Helical" evidence="6">
    <location>
        <begin position="146"/>
        <end position="165"/>
    </location>
</feature>
<dbReference type="PANTHER" id="PTHR30482">
    <property type="entry name" value="HIGH-AFFINITY BRANCHED-CHAIN AMINO ACID TRANSPORT SYSTEM PERMEASE"/>
    <property type="match status" value="1"/>
</dbReference>
<dbReference type="RefSeq" id="WP_090878356.1">
    <property type="nucleotide sequence ID" value="NZ_FMXQ01000007.1"/>
</dbReference>
<dbReference type="STRING" id="665467.SAMN02982931_03547"/>
<proteinExistence type="predicted"/>
<dbReference type="EMBL" id="FMXQ01000007">
    <property type="protein sequence ID" value="SDB45774.1"/>
    <property type="molecule type" value="Genomic_DNA"/>
</dbReference>
<keyword evidence="8" id="KW-1185">Reference proteome</keyword>
<feature type="transmembrane region" description="Helical" evidence="6">
    <location>
        <begin position="201"/>
        <end position="218"/>
    </location>
</feature>
<gene>
    <name evidence="7" type="ORF">SAMN02982931_03547</name>
</gene>
<dbReference type="AlphaFoldDB" id="A0A1G6DKS7"/>
<keyword evidence="4 6" id="KW-1133">Transmembrane helix</keyword>
<evidence type="ECO:0000256" key="2">
    <source>
        <dbReference type="ARBA" id="ARBA00022475"/>
    </source>
</evidence>
<evidence type="ECO:0000256" key="6">
    <source>
        <dbReference type="SAM" id="Phobius"/>
    </source>
</evidence>
<dbReference type="GO" id="GO:0005886">
    <property type="term" value="C:plasma membrane"/>
    <property type="evidence" value="ECO:0007669"/>
    <property type="project" value="UniProtKB-SubCell"/>
</dbReference>
<feature type="transmembrane region" description="Helical" evidence="6">
    <location>
        <begin position="274"/>
        <end position="296"/>
    </location>
</feature>
<protein>
    <submittedName>
        <fullName evidence="7">Amino acid/amide ABC transporter membrane protein 2, HAAT family</fullName>
    </submittedName>
</protein>
<keyword evidence="5 6" id="KW-0472">Membrane</keyword>
<evidence type="ECO:0000313" key="7">
    <source>
        <dbReference type="EMBL" id="SDB45774.1"/>
    </source>
</evidence>
<name>A0A1G6DKS7_9HYPH</name>
<organism evidence="7 8">
    <name type="scientific">Bauldia litoralis</name>
    <dbReference type="NCBI Taxonomy" id="665467"/>
    <lineage>
        <taxon>Bacteria</taxon>
        <taxon>Pseudomonadati</taxon>
        <taxon>Pseudomonadota</taxon>
        <taxon>Alphaproteobacteria</taxon>
        <taxon>Hyphomicrobiales</taxon>
        <taxon>Kaistiaceae</taxon>
        <taxon>Bauldia</taxon>
    </lineage>
</organism>
<evidence type="ECO:0000256" key="5">
    <source>
        <dbReference type="ARBA" id="ARBA00023136"/>
    </source>
</evidence>
<feature type="transmembrane region" description="Helical" evidence="6">
    <location>
        <begin position="6"/>
        <end position="27"/>
    </location>
</feature>
<evidence type="ECO:0000256" key="1">
    <source>
        <dbReference type="ARBA" id="ARBA00004651"/>
    </source>
</evidence>
<reference evidence="7 8" key="1">
    <citation type="submission" date="2016-10" db="EMBL/GenBank/DDBJ databases">
        <authorList>
            <person name="de Groot N.N."/>
        </authorList>
    </citation>
    <scope>NUCLEOTIDE SEQUENCE [LARGE SCALE GENOMIC DNA]</scope>
    <source>
        <strain evidence="7 8">ATCC 35022</strain>
    </source>
</reference>
<keyword evidence="2" id="KW-1003">Cell membrane</keyword>